<sequence>MEIKLLKEGYKNNDEFYQDFLVGNLHDDKYLSGDSVVIDDIPDFPIYFTDINNEDQKKEFIQLMSVIHDYFLNLDREIYFNEIFWHSFLCLYKREYILKKYPQLISSENYFHRIVIKNFDWQNHIYRALLGSQYVNDYTNGSDQQRYYELIVNNLDLVNYIMKYPIFRNGNFFINILDIVDETNTSKIMKSTIKGRDDLGKDERYGRRVIFEFNKSYPIVLSPMIEKSDLKNYFLKFLSYYYQGEEVAATKGE</sequence>
<organism evidence="1 2">
    <name type="scientific">Hathewaya proteolytica DSM 3090</name>
    <dbReference type="NCBI Taxonomy" id="1121331"/>
    <lineage>
        <taxon>Bacteria</taxon>
        <taxon>Bacillati</taxon>
        <taxon>Bacillota</taxon>
        <taxon>Clostridia</taxon>
        <taxon>Eubacteriales</taxon>
        <taxon>Clostridiaceae</taxon>
        <taxon>Hathewaya</taxon>
    </lineage>
</organism>
<proteinExistence type="predicted"/>
<keyword evidence="2" id="KW-1185">Reference proteome</keyword>
<accession>A0A1M6KJJ8</accession>
<dbReference type="OrthoDB" id="1933051at2"/>
<dbReference type="AlphaFoldDB" id="A0A1M6KJJ8"/>
<dbReference type="Proteomes" id="UP000183952">
    <property type="component" value="Unassembled WGS sequence"/>
</dbReference>
<dbReference type="STRING" id="1121331.SAMN02745248_00493"/>
<evidence type="ECO:0000313" key="2">
    <source>
        <dbReference type="Proteomes" id="UP000183952"/>
    </source>
</evidence>
<protein>
    <submittedName>
        <fullName evidence="1">Uncharacterized protein</fullName>
    </submittedName>
</protein>
<dbReference type="EMBL" id="FRAD01000004">
    <property type="protein sequence ID" value="SHJ59116.1"/>
    <property type="molecule type" value="Genomic_DNA"/>
</dbReference>
<name>A0A1M6KJJ8_9CLOT</name>
<evidence type="ECO:0000313" key="1">
    <source>
        <dbReference type="EMBL" id="SHJ59116.1"/>
    </source>
</evidence>
<dbReference type="RefSeq" id="WP_072901923.1">
    <property type="nucleotide sequence ID" value="NZ_FRAD01000004.1"/>
</dbReference>
<reference evidence="1 2" key="1">
    <citation type="submission" date="2016-11" db="EMBL/GenBank/DDBJ databases">
        <authorList>
            <person name="Jaros S."/>
            <person name="Januszkiewicz K."/>
            <person name="Wedrychowicz H."/>
        </authorList>
    </citation>
    <scope>NUCLEOTIDE SEQUENCE [LARGE SCALE GENOMIC DNA]</scope>
    <source>
        <strain evidence="1 2">DSM 3090</strain>
    </source>
</reference>
<gene>
    <name evidence="1" type="ORF">SAMN02745248_00493</name>
</gene>